<dbReference type="Gene3D" id="3.40.390.10">
    <property type="entry name" value="Collagenase (Catalytic Domain)"/>
    <property type="match status" value="1"/>
</dbReference>
<accession>A0A1Z4JAH9</accession>
<reference evidence="2 3" key="1">
    <citation type="submission" date="2017-06" db="EMBL/GenBank/DDBJ databases">
        <title>Genome sequencing of cyanobaciteial culture collection at National Institute for Environmental Studies (NIES).</title>
        <authorList>
            <person name="Hirose Y."/>
            <person name="Shimura Y."/>
            <person name="Fujisawa T."/>
            <person name="Nakamura Y."/>
            <person name="Kawachi M."/>
        </authorList>
    </citation>
    <scope>NUCLEOTIDE SEQUENCE [LARGE SCALE GENOMIC DNA]</scope>
    <source>
        <strain evidence="2 3">NIES-2135</strain>
    </source>
</reference>
<feature type="domain" description="Peptidase metallopeptidase" evidence="1">
    <location>
        <begin position="62"/>
        <end position="210"/>
    </location>
</feature>
<proteinExistence type="predicted"/>
<dbReference type="SMART" id="SM00235">
    <property type="entry name" value="ZnMc"/>
    <property type="match status" value="1"/>
</dbReference>
<evidence type="ECO:0000313" key="3">
    <source>
        <dbReference type="Proteomes" id="UP000217895"/>
    </source>
</evidence>
<dbReference type="SUPFAM" id="SSF55486">
    <property type="entry name" value="Metalloproteases ('zincins'), catalytic domain"/>
    <property type="match status" value="1"/>
</dbReference>
<protein>
    <recommendedName>
        <fullName evidence="1">Peptidase metallopeptidase domain-containing protein</fullName>
    </recommendedName>
</protein>
<dbReference type="InterPro" id="IPR024079">
    <property type="entry name" value="MetalloPept_cat_dom_sf"/>
</dbReference>
<dbReference type="Proteomes" id="UP000217895">
    <property type="component" value="Chromosome"/>
</dbReference>
<sequence>MARSLKWNWFKAHSICFAIGCVLFWAISVQATPKIHAMPPILAQWSDRSGDYFDRVEKTEPEYLIWSEFPVKVYVQSGDATWAKLMIQAVNEWKAYFPLELTEQREEAGIVFDRASIPLRFPPTERVRFADARFELYKQNSVLRHRMKIRIQPNRPNDSLLLAARHELGHALGIWGHSPLETDVMYFSQVRTPPTISPRDVNTLKRVYEQPTRLGW</sequence>
<dbReference type="InterPro" id="IPR006026">
    <property type="entry name" value="Peptidase_Metallo"/>
</dbReference>
<evidence type="ECO:0000259" key="1">
    <source>
        <dbReference type="SMART" id="SM00235"/>
    </source>
</evidence>
<dbReference type="EMBL" id="AP018203">
    <property type="protein sequence ID" value="BAY53731.1"/>
    <property type="molecule type" value="Genomic_DNA"/>
</dbReference>
<organism evidence="2 3">
    <name type="scientific">Leptolyngbya boryana NIES-2135</name>
    <dbReference type="NCBI Taxonomy" id="1973484"/>
    <lineage>
        <taxon>Bacteria</taxon>
        <taxon>Bacillati</taxon>
        <taxon>Cyanobacteriota</taxon>
        <taxon>Cyanophyceae</taxon>
        <taxon>Leptolyngbyales</taxon>
        <taxon>Leptolyngbyaceae</taxon>
        <taxon>Leptolyngbya group</taxon>
        <taxon>Leptolyngbya</taxon>
    </lineage>
</organism>
<dbReference type="AlphaFoldDB" id="A0A1Z4JAH9"/>
<keyword evidence="3" id="KW-1185">Reference proteome</keyword>
<name>A0A1Z4JAH9_LEPBY</name>
<dbReference type="GO" id="GO:0008270">
    <property type="term" value="F:zinc ion binding"/>
    <property type="evidence" value="ECO:0007669"/>
    <property type="project" value="InterPro"/>
</dbReference>
<dbReference type="GO" id="GO:0008237">
    <property type="term" value="F:metallopeptidase activity"/>
    <property type="evidence" value="ECO:0007669"/>
    <property type="project" value="InterPro"/>
</dbReference>
<dbReference type="CDD" id="cd04279">
    <property type="entry name" value="ZnMc_MMP_like_1"/>
    <property type="match status" value="1"/>
</dbReference>
<evidence type="ECO:0000313" key="2">
    <source>
        <dbReference type="EMBL" id="BAY53731.1"/>
    </source>
</evidence>
<gene>
    <name evidence="2" type="ORF">NIES2135_05420</name>
</gene>
<dbReference type="GO" id="GO:0006508">
    <property type="term" value="P:proteolysis"/>
    <property type="evidence" value="ECO:0007669"/>
    <property type="project" value="InterPro"/>
</dbReference>